<reference evidence="1" key="2">
    <citation type="journal article" date="2015" name="Fish Shellfish Immunol.">
        <title>Early steps in the European eel (Anguilla anguilla)-Vibrio vulnificus interaction in the gills: Role of the RtxA13 toxin.</title>
        <authorList>
            <person name="Callol A."/>
            <person name="Pajuelo D."/>
            <person name="Ebbesson L."/>
            <person name="Teles M."/>
            <person name="MacKenzie S."/>
            <person name="Amaro C."/>
        </authorList>
    </citation>
    <scope>NUCLEOTIDE SEQUENCE</scope>
</reference>
<organism evidence="1">
    <name type="scientific">Anguilla anguilla</name>
    <name type="common">European freshwater eel</name>
    <name type="synonym">Muraena anguilla</name>
    <dbReference type="NCBI Taxonomy" id="7936"/>
    <lineage>
        <taxon>Eukaryota</taxon>
        <taxon>Metazoa</taxon>
        <taxon>Chordata</taxon>
        <taxon>Craniata</taxon>
        <taxon>Vertebrata</taxon>
        <taxon>Euteleostomi</taxon>
        <taxon>Actinopterygii</taxon>
        <taxon>Neopterygii</taxon>
        <taxon>Teleostei</taxon>
        <taxon>Anguilliformes</taxon>
        <taxon>Anguillidae</taxon>
        <taxon>Anguilla</taxon>
    </lineage>
</organism>
<dbReference type="AlphaFoldDB" id="A0A0E9X7N8"/>
<protein>
    <submittedName>
        <fullName evidence="1">Uncharacterized protein</fullName>
    </submittedName>
</protein>
<sequence length="75" mass="9087">MTSVRRKRPYREDLLNPTSPYFTEIPNQLGCSLQRYNSILNSYCAVRPWALFFRDKQYQLTFYRFKSLAKEIVQK</sequence>
<reference evidence="1" key="1">
    <citation type="submission" date="2014-11" db="EMBL/GenBank/DDBJ databases">
        <authorList>
            <person name="Amaro Gonzalez C."/>
        </authorList>
    </citation>
    <scope>NUCLEOTIDE SEQUENCE</scope>
</reference>
<dbReference type="EMBL" id="GBXM01010106">
    <property type="protein sequence ID" value="JAH98471.1"/>
    <property type="molecule type" value="Transcribed_RNA"/>
</dbReference>
<name>A0A0E9X7N8_ANGAN</name>
<accession>A0A0E9X7N8</accession>
<evidence type="ECO:0000313" key="1">
    <source>
        <dbReference type="EMBL" id="JAH98471.1"/>
    </source>
</evidence>
<proteinExistence type="predicted"/>